<reference evidence="1 2" key="1">
    <citation type="submission" date="2019-08" db="EMBL/GenBank/DDBJ databases">
        <title>Calorimonas adulescens gen. nov., sp. nov., an anaerobic thermophilic bacterium from Sakhalin hot spring.</title>
        <authorList>
            <person name="Khomyakova M.A."/>
            <person name="Merkel A.Y."/>
            <person name="Novikov A."/>
            <person name="Bonch-Osmolovskaya E.A."/>
            <person name="Slobodkin A.I."/>
        </authorList>
    </citation>
    <scope>NUCLEOTIDE SEQUENCE [LARGE SCALE GENOMIC DNA]</scope>
    <source>
        <strain evidence="1 2">A05MB</strain>
    </source>
</reference>
<dbReference type="Pfam" id="PF18982">
    <property type="entry name" value="JetA"/>
    <property type="match status" value="1"/>
</dbReference>
<comment type="caution">
    <text evidence="1">The sequence shown here is derived from an EMBL/GenBank/DDBJ whole genome shotgun (WGS) entry which is preliminary data.</text>
</comment>
<dbReference type="EMBL" id="VTPS01000025">
    <property type="protein sequence ID" value="TZE80727.1"/>
    <property type="molecule type" value="Genomic_DNA"/>
</dbReference>
<sequence length="467" mass="54867">MNLFSRIPDRFFSILSSPLKEFYSDILFLIYDEYSISAMGVKREDCVRIITSYIEEVESDSLDTELMEDIGEAAQSPRDRASMVLRKLEDTGWIEIETFTDYTQYVNLTDYAIKILDVLKKIRDGYEEEFQGYVFDTYNNLYSEGADKHPDIILEKVYDSTYSLINNLKSLYSNIKTYTERILEEKEASEVLSSHFIDYKSEVIDKSYHRLKTSDNVSKYRVRILRKISDWERNNKLLDRIAKGMVERERYKSIDDAKEGIIKTLNFIQEGYRDMGRLMEEIDKRNAQYTRASLNQVRHALYSNRDTRGQLAEVLAWLSGYIKGNDVNFKDPPPEEIDAIHSIYSQGYIDDSSLYKPRKTIRAPQFEVIEGFELDEALKNEKVISIKEKMQKSLTRDRVNAFVMDVLKERASIRASEMDIKSVEDFIRLIYIFAFSQSKRVGYRVDRLDERVEGEMFSFPEAVIRRK</sequence>
<dbReference type="RefSeq" id="WP_149546260.1">
    <property type="nucleotide sequence ID" value="NZ_VTPS01000025.1"/>
</dbReference>
<proteinExistence type="predicted"/>
<accession>A0A5D8Q8L8</accession>
<protein>
    <submittedName>
        <fullName evidence="1">Uncharacterized protein</fullName>
    </submittedName>
</protein>
<keyword evidence="2" id="KW-1185">Reference proteome</keyword>
<evidence type="ECO:0000313" key="2">
    <source>
        <dbReference type="Proteomes" id="UP000322976"/>
    </source>
</evidence>
<dbReference type="Proteomes" id="UP000322976">
    <property type="component" value="Unassembled WGS sequence"/>
</dbReference>
<evidence type="ECO:0000313" key="1">
    <source>
        <dbReference type="EMBL" id="TZE80727.1"/>
    </source>
</evidence>
<dbReference type="InterPro" id="IPR043773">
    <property type="entry name" value="JetA"/>
</dbReference>
<name>A0A5D8Q8L8_9THEO</name>
<organism evidence="1 2">
    <name type="scientific">Calorimonas adulescens</name>
    <dbReference type="NCBI Taxonomy" id="2606906"/>
    <lineage>
        <taxon>Bacteria</taxon>
        <taxon>Bacillati</taxon>
        <taxon>Bacillota</taxon>
        <taxon>Clostridia</taxon>
        <taxon>Thermoanaerobacterales</taxon>
        <taxon>Thermoanaerobacteraceae</taxon>
        <taxon>Calorimonas</taxon>
    </lineage>
</organism>
<gene>
    <name evidence="1" type="ORF">FWJ32_12285</name>
</gene>
<dbReference type="AlphaFoldDB" id="A0A5D8Q8L8"/>